<accession>A0AA90HAE4</accession>
<name>A0AA90HAE4_9ACTN</name>
<keyword evidence="1" id="KW-0812">Transmembrane</keyword>
<dbReference type="EMBL" id="JABXJJ020000019">
    <property type="protein sequence ID" value="MDI5971032.1"/>
    <property type="molecule type" value="Genomic_DNA"/>
</dbReference>
<evidence type="ECO:0000256" key="1">
    <source>
        <dbReference type="SAM" id="Phobius"/>
    </source>
</evidence>
<gene>
    <name evidence="2" type="ORF">POF50_017060</name>
</gene>
<keyword evidence="1" id="KW-0472">Membrane</keyword>
<keyword evidence="1" id="KW-1133">Transmembrane helix</keyword>
<dbReference type="AlphaFoldDB" id="A0AA90HAE4"/>
<feature type="transmembrane region" description="Helical" evidence="1">
    <location>
        <begin position="38"/>
        <end position="60"/>
    </location>
</feature>
<protein>
    <submittedName>
        <fullName evidence="2">DUF3592 domain-containing protein</fullName>
    </submittedName>
</protein>
<comment type="caution">
    <text evidence="2">The sequence shown here is derived from an EMBL/GenBank/DDBJ whole genome shotgun (WGS) entry which is preliminary data.</text>
</comment>
<proteinExistence type="predicted"/>
<sequence>MTSFRDYVTGRRGRAVAGGILVADGIVGIDGQVGRKRAGILSSLVVLVVGLVFVGVGVYVHHQHQPYANGMSTTGTVTGVQTSRNDHGQPAYAPIIAFTAASGRRVTVTEPNTSSVRPTVGGSVQLSYRKGDPQSARVIPAHDWVAFAVTGIGGLTALIGAITFVIRLKTLLAGLRLLIGSRGQHGGR</sequence>
<feature type="transmembrane region" description="Helical" evidence="1">
    <location>
        <begin position="144"/>
        <end position="166"/>
    </location>
</feature>
<organism evidence="2">
    <name type="scientific">Streptantibioticus silvisoli</name>
    <dbReference type="NCBI Taxonomy" id="2705255"/>
    <lineage>
        <taxon>Bacteria</taxon>
        <taxon>Bacillati</taxon>
        <taxon>Actinomycetota</taxon>
        <taxon>Actinomycetes</taxon>
        <taxon>Kitasatosporales</taxon>
        <taxon>Streptomycetaceae</taxon>
        <taxon>Streptantibioticus</taxon>
    </lineage>
</organism>
<reference evidence="2" key="1">
    <citation type="submission" date="2023-05" db="EMBL/GenBank/DDBJ databases">
        <title>Streptantibioticus silvisoli sp. nov., acidotolerant actinomycetes 1 from pine litter.</title>
        <authorList>
            <person name="Swiecimska M."/>
            <person name="Golinska P."/>
            <person name="Sangal V."/>
            <person name="Wachnowicz B."/>
            <person name="Goodfellow M."/>
        </authorList>
    </citation>
    <scope>NUCLEOTIDE SEQUENCE</scope>
    <source>
        <strain evidence="2">SL13</strain>
    </source>
</reference>
<dbReference type="RefSeq" id="WP_271312461.1">
    <property type="nucleotide sequence ID" value="NZ_JABXJJ020000019.1"/>
</dbReference>
<evidence type="ECO:0000313" key="2">
    <source>
        <dbReference type="EMBL" id="MDI5971032.1"/>
    </source>
</evidence>